<evidence type="ECO:0000313" key="3">
    <source>
        <dbReference type="EMBL" id="MCS0494092.1"/>
    </source>
</evidence>
<proteinExistence type="inferred from homology"/>
<comment type="caution">
    <text evidence="3">The sequence shown here is derived from an EMBL/GenBank/DDBJ whole genome shotgun (WGS) entry which is preliminary data.</text>
</comment>
<dbReference type="Proteomes" id="UP001151088">
    <property type="component" value="Unassembled WGS sequence"/>
</dbReference>
<dbReference type="GO" id="GO:0016020">
    <property type="term" value="C:membrane"/>
    <property type="evidence" value="ECO:0007669"/>
    <property type="project" value="TreeGrafter"/>
</dbReference>
<protein>
    <submittedName>
        <fullName evidence="3">SDR family oxidoreductase</fullName>
    </submittedName>
</protein>
<dbReference type="CDD" id="cd05233">
    <property type="entry name" value="SDR_c"/>
    <property type="match status" value="1"/>
</dbReference>
<keyword evidence="2" id="KW-0560">Oxidoreductase</keyword>
<sequence>MRTGHVSLITGGSSGIGRGIAEELARRGGSVAIVGRDAGRLEETLGALRALGPGRHEALALDVGDPEAFGALATLIAGYGRVDLMLAAAALGEGPAGGERLPKATRDLPLSTFQRVIDINLHGVFLAVKAVLPAMIEQGDGDIAAVSSSTTPHGLGGRPMAPAYCSSKFAIAALFATLAEEVAEHGIRVHTLFPGPVETPLIADTMLHAPYGGRITADNFATAVLGAIELNRSVVFADPIILPVPVERGAPPAAS</sequence>
<dbReference type="PANTHER" id="PTHR44196">
    <property type="entry name" value="DEHYDROGENASE/REDUCTASE SDR FAMILY MEMBER 7B"/>
    <property type="match status" value="1"/>
</dbReference>
<evidence type="ECO:0000256" key="1">
    <source>
        <dbReference type="ARBA" id="ARBA00006484"/>
    </source>
</evidence>
<name>A0A9X2T0W1_9HYPH</name>
<dbReference type="RefSeq" id="WP_258731037.1">
    <property type="nucleotide sequence ID" value="NZ_JANTHZ010000001.1"/>
</dbReference>
<dbReference type="PANTHER" id="PTHR44196:SF1">
    <property type="entry name" value="DEHYDROGENASE_REDUCTASE SDR FAMILY MEMBER 7B"/>
    <property type="match status" value="1"/>
</dbReference>
<evidence type="ECO:0000313" key="4">
    <source>
        <dbReference type="Proteomes" id="UP001151088"/>
    </source>
</evidence>
<dbReference type="InterPro" id="IPR036291">
    <property type="entry name" value="NAD(P)-bd_dom_sf"/>
</dbReference>
<dbReference type="SUPFAM" id="SSF51735">
    <property type="entry name" value="NAD(P)-binding Rossmann-fold domains"/>
    <property type="match status" value="1"/>
</dbReference>
<dbReference type="Pfam" id="PF00106">
    <property type="entry name" value="adh_short"/>
    <property type="match status" value="1"/>
</dbReference>
<gene>
    <name evidence="3" type="ORF">NVS89_03210</name>
</gene>
<dbReference type="PRINTS" id="PR00081">
    <property type="entry name" value="GDHRDH"/>
</dbReference>
<evidence type="ECO:0000256" key="2">
    <source>
        <dbReference type="ARBA" id="ARBA00023002"/>
    </source>
</evidence>
<dbReference type="Gene3D" id="3.40.50.720">
    <property type="entry name" value="NAD(P)-binding Rossmann-like Domain"/>
    <property type="match status" value="1"/>
</dbReference>
<accession>A0A9X2T0W1</accession>
<dbReference type="GO" id="GO:0016491">
    <property type="term" value="F:oxidoreductase activity"/>
    <property type="evidence" value="ECO:0007669"/>
    <property type="project" value="UniProtKB-KW"/>
</dbReference>
<reference evidence="3" key="1">
    <citation type="submission" date="2022-08" db="EMBL/GenBank/DDBJ databases">
        <authorList>
            <person name="Li F."/>
        </authorList>
    </citation>
    <scope>NUCLEOTIDE SEQUENCE</scope>
    <source>
        <strain evidence="3">MQZ15Z-1</strain>
    </source>
</reference>
<comment type="similarity">
    <text evidence="1">Belongs to the short-chain dehydrogenases/reductases (SDR) family.</text>
</comment>
<dbReference type="AlphaFoldDB" id="A0A9X2T0W1"/>
<keyword evidence="4" id="KW-1185">Reference proteome</keyword>
<dbReference type="InterPro" id="IPR002347">
    <property type="entry name" value="SDR_fam"/>
</dbReference>
<dbReference type="EMBL" id="JANTHZ010000001">
    <property type="protein sequence ID" value="MCS0494092.1"/>
    <property type="molecule type" value="Genomic_DNA"/>
</dbReference>
<organism evidence="3 4">
    <name type="scientific">Ancylobacter mangrovi</name>
    <dbReference type="NCBI Taxonomy" id="2972472"/>
    <lineage>
        <taxon>Bacteria</taxon>
        <taxon>Pseudomonadati</taxon>
        <taxon>Pseudomonadota</taxon>
        <taxon>Alphaproteobacteria</taxon>
        <taxon>Hyphomicrobiales</taxon>
        <taxon>Xanthobacteraceae</taxon>
        <taxon>Ancylobacter</taxon>
    </lineage>
</organism>